<evidence type="ECO:0000313" key="2">
    <source>
        <dbReference type="EMBL" id="MCE8537880.1"/>
    </source>
</evidence>
<dbReference type="PROSITE" id="PS51257">
    <property type="entry name" value="PROKAR_LIPOPROTEIN"/>
    <property type="match status" value="1"/>
</dbReference>
<reference evidence="2" key="1">
    <citation type="journal article" date="2021" name="Environ. Microbiol.">
        <title>Cryptic niche differentiation of novel sediment ecotypes of Rugeria pomeroyi correlates with nitrate respiration.</title>
        <authorList>
            <person name="Lin X."/>
            <person name="McNichol J."/>
            <person name="Chu X."/>
            <person name="Qian Y."/>
            <person name="Luo H."/>
        </authorList>
    </citation>
    <scope>NUCLEOTIDE SEQUENCE</scope>
    <source>
        <strain evidence="2">SZCCDBB064</strain>
    </source>
</reference>
<evidence type="ECO:0000313" key="3">
    <source>
        <dbReference type="Proteomes" id="UP000813672"/>
    </source>
</evidence>
<keyword evidence="1" id="KW-0732">Signal</keyword>
<name>A0A9Q3WL88_9RHOB</name>
<organism evidence="2 3">
    <name type="scientific">Ruegeria pomeroyi</name>
    <dbReference type="NCBI Taxonomy" id="89184"/>
    <lineage>
        <taxon>Bacteria</taxon>
        <taxon>Pseudomonadati</taxon>
        <taxon>Pseudomonadota</taxon>
        <taxon>Alphaproteobacteria</taxon>
        <taxon>Rhodobacterales</taxon>
        <taxon>Roseobacteraceae</taxon>
        <taxon>Ruegeria</taxon>
    </lineage>
</organism>
<dbReference type="Proteomes" id="UP000813672">
    <property type="component" value="Unassembled WGS sequence"/>
</dbReference>
<dbReference type="RefSeq" id="WP_234219742.1">
    <property type="nucleotide sequence ID" value="NZ_JAGQAF010000005.1"/>
</dbReference>
<gene>
    <name evidence="2" type="ORF">KBY27_10445</name>
</gene>
<evidence type="ECO:0000256" key="1">
    <source>
        <dbReference type="SAM" id="SignalP"/>
    </source>
</evidence>
<proteinExistence type="predicted"/>
<accession>A0A9Q3WL88</accession>
<protein>
    <recommendedName>
        <fullName evidence="4">HEAT repeat domain-containing protein</fullName>
    </recommendedName>
</protein>
<feature type="signal peptide" evidence="1">
    <location>
        <begin position="1"/>
        <end position="23"/>
    </location>
</feature>
<sequence>MTISAKVGWLAFVLSWLACDALACGVCIERPEKTFADLILEADTVVLAREDVKRPFRFEVTAVLAGSDPADLAIPFLVDSATRRKLSSNASEGVLMVRQDSTWTRVGYADAALQTVTGEILSFGPDWQVAPAARFAFFEARLHDADPMLRHLAVDELSRAPYDRLRAMKRPVDGMQARHALADRAQLPWRQFYILMLGLSDHIEDHQLVRHRLARELRSGGSTDLQAWATAFLEIDGQDALAKLVHDWLEQPETDTDAVRAVIAALSTHARFADFEMASSIVPEIAALARRRPDVVGSVASALGQIGEFSYGDMVQSAVSDLPLRQARAIDAAELFAASAYVHRARATRPIDPLAIVERK</sequence>
<evidence type="ECO:0008006" key="4">
    <source>
        <dbReference type="Google" id="ProtNLM"/>
    </source>
</evidence>
<comment type="caution">
    <text evidence="2">The sequence shown here is derived from an EMBL/GenBank/DDBJ whole genome shotgun (WGS) entry which is preliminary data.</text>
</comment>
<feature type="chain" id="PRO_5040507210" description="HEAT repeat domain-containing protein" evidence="1">
    <location>
        <begin position="24"/>
        <end position="360"/>
    </location>
</feature>
<dbReference type="EMBL" id="JAGQAF010000005">
    <property type="protein sequence ID" value="MCE8537880.1"/>
    <property type="molecule type" value="Genomic_DNA"/>
</dbReference>
<dbReference type="AlphaFoldDB" id="A0A9Q3WL88"/>